<dbReference type="Proteomes" id="UP001566476">
    <property type="component" value="Unassembled WGS sequence"/>
</dbReference>
<dbReference type="RefSeq" id="WP_370719632.1">
    <property type="nucleotide sequence ID" value="NZ_JBGGTQ010000006.1"/>
</dbReference>
<dbReference type="Gene3D" id="3.40.630.30">
    <property type="match status" value="1"/>
</dbReference>
<protein>
    <submittedName>
        <fullName evidence="2">GNAT family N-acetyltransferase</fullName>
        <ecNumber evidence="2">2.3.-.-</ecNumber>
    </submittedName>
</protein>
<dbReference type="EMBL" id="JBGGTQ010000006">
    <property type="protein sequence ID" value="MEZ0493388.1"/>
    <property type="molecule type" value="Genomic_DNA"/>
</dbReference>
<gene>
    <name evidence="2" type="ORF">AB2L28_14200</name>
</gene>
<evidence type="ECO:0000313" key="2">
    <source>
        <dbReference type="EMBL" id="MEZ0493388.1"/>
    </source>
</evidence>
<proteinExistence type="predicted"/>
<dbReference type="PROSITE" id="PS51186">
    <property type="entry name" value="GNAT"/>
    <property type="match status" value="1"/>
</dbReference>
<keyword evidence="3" id="KW-1185">Reference proteome</keyword>
<dbReference type="PANTHER" id="PTHR43610">
    <property type="entry name" value="BLL6696 PROTEIN"/>
    <property type="match status" value="1"/>
</dbReference>
<dbReference type="Pfam" id="PF13302">
    <property type="entry name" value="Acetyltransf_3"/>
    <property type="match status" value="1"/>
</dbReference>
<dbReference type="EC" id="2.3.-.-" evidence="2"/>
<dbReference type="PANTHER" id="PTHR43610:SF1">
    <property type="entry name" value="N-ACETYLTRANSFERASE DOMAIN-CONTAINING PROTEIN"/>
    <property type="match status" value="1"/>
</dbReference>
<organism evidence="2 3">
    <name type="scientific">Kineococcus mangrovi</name>
    <dbReference type="NCBI Taxonomy" id="1660183"/>
    <lineage>
        <taxon>Bacteria</taxon>
        <taxon>Bacillati</taxon>
        <taxon>Actinomycetota</taxon>
        <taxon>Actinomycetes</taxon>
        <taxon>Kineosporiales</taxon>
        <taxon>Kineosporiaceae</taxon>
        <taxon>Kineococcus</taxon>
    </lineage>
</organism>
<comment type="caution">
    <text evidence="2">The sequence shown here is derived from an EMBL/GenBank/DDBJ whole genome shotgun (WGS) entry which is preliminary data.</text>
</comment>
<accession>A0ABV4I3W6</accession>
<dbReference type="SUPFAM" id="SSF55729">
    <property type="entry name" value="Acyl-CoA N-acyltransferases (Nat)"/>
    <property type="match status" value="1"/>
</dbReference>
<dbReference type="GO" id="GO:0016746">
    <property type="term" value="F:acyltransferase activity"/>
    <property type="evidence" value="ECO:0007669"/>
    <property type="project" value="UniProtKB-KW"/>
</dbReference>
<keyword evidence="2" id="KW-0012">Acyltransferase</keyword>
<dbReference type="InterPro" id="IPR016181">
    <property type="entry name" value="Acyl_CoA_acyltransferase"/>
</dbReference>
<evidence type="ECO:0000259" key="1">
    <source>
        <dbReference type="PROSITE" id="PS51186"/>
    </source>
</evidence>
<keyword evidence="2" id="KW-0808">Transferase</keyword>
<sequence>MTLDRQPVLTSDLVRLRPLRAEDAEPLRRIAADPLMWEQHPAEDRTAEPVFRAWFEDALASGGALVAEDRADGEVFGVSRYVLRGTDAVEIGWTFLARSRWGGRWNGEVKRLMLDHAFASLPTVVFTVHADNLRSQRAVERLGAHRTGTHVDAAGLHQVTYRLDRCDAGEVTR</sequence>
<evidence type="ECO:0000313" key="3">
    <source>
        <dbReference type="Proteomes" id="UP001566476"/>
    </source>
</evidence>
<dbReference type="InterPro" id="IPR000182">
    <property type="entry name" value="GNAT_dom"/>
</dbReference>
<name>A0ABV4I3W6_9ACTN</name>
<feature type="domain" description="N-acetyltransferase" evidence="1">
    <location>
        <begin position="14"/>
        <end position="166"/>
    </location>
</feature>
<reference evidence="2 3" key="1">
    <citation type="submission" date="2024-07" db="EMBL/GenBank/DDBJ databases">
        <authorList>
            <person name="Thanompreechachai J."/>
            <person name="Duangmal K."/>
        </authorList>
    </citation>
    <scope>NUCLEOTIDE SEQUENCE [LARGE SCALE GENOMIC DNA]</scope>
    <source>
        <strain evidence="2 3">TBRC 1896</strain>
    </source>
</reference>